<reference evidence="11" key="1">
    <citation type="submission" date="2021-03" db="EMBL/GenBank/DDBJ databases">
        <authorList>
            <person name="Li Z."/>
            <person name="Yang C."/>
        </authorList>
    </citation>
    <scope>NUCLEOTIDE SEQUENCE</scope>
    <source>
        <strain evidence="11">Dzin_1.0</strain>
        <tissue evidence="11">Leaf</tissue>
    </source>
</reference>
<dbReference type="FunFam" id="3.30.200.20:FF:000428">
    <property type="entry name" value="Inactive LRR receptor-like serine/threonine-protein kinase BIR2"/>
    <property type="match status" value="1"/>
</dbReference>
<evidence type="ECO:0000256" key="6">
    <source>
        <dbReference type="ARBA" id="ARBA00022989"/>
    </source>
</evidence>
<reference evidence="11" key="2">
    <citation type="journal article" date="2022" name="Hortic Res">
        <title>The genome of Dioscorea zingiberensis sheds light on the biosynthesis, origin and evolution of the medicinally important diosgenin saponins.</title>
        <authorList>
            <person name="Li Y."/>
            <person name="Tan C."/>
            <person name="Li Z."/>
            <person name="Guo J."/>
            <person name="Li S."/>
            <person name="Chen X."/>
            <person name="Wang C."/>
            <person name="Dai X."/>
            <person name="Yang H."/>
            <person name="Song W."/>
            <person name="Hou L."/>
            <person name="Xu J."/>
            <person name="Tong Z."/>
            <person name="Xu A."/>
            <person name="Yuan X."/>
            <person name="Wang W."/>
            <person name="Yang Q."/>
            <person name="Chen L."/>
            <person name="Sun Z."/>
            <person name="Wang K."/>
            <person name="Pan B."/>
            <person name="Chen J."/>
            <person name="Bao Y."/>
            <person name="Liu F."/>
            <person name="Qi X."/>
            <person name="Gang D.R."/>
            <person name="Wen J."/>
            <person name="Li J."/>
        </authorList>
    </citation>
    <scope>NUCLEOTIDE SEQUENCE</scope>
    <source>
        <strain evidence="11">Dzin_1.0</strain>
    </source>
</reference>
<evidence type="ECO:0000256" key="2">
    <source>
        <dbReference type="ARBA" id="ARBA00022614"/>
    </source>
</evidence>
<dbReference type="InterPro" id="IPR001611">
    <property type="entry name" value="Leu-rich_rpt"/>
</dbReference>
<dbReference type="SUPFAM" id="SSF52058">
    <property type="entry name" value="L domain-like"/>
    <property type="match status" value="1"/>
</dbReference>
<evidence type="ECO:0000256" key="5">
    <source>
        <dbReference type="ARBA" id="ARBA00022737"/>
    </source>
</evidence>
<keyword evidence="12" id="KW-1185">Reference proteome</keyword>
<dbReference type="InterPro" id="IPR046959">
    <property type="entry name" value="PRK1-6/SRF4-like"/>
</dbReference>
<keyword evidence="2" id="KW-0433">Leucine-rich repeat</keyword>
<dbReference type="Pfam" id="PF07714">
    <property type="entry name" value="PK_Tyr_Ser-Thr"/>
    <property type="match status" value="1"/>
</dbReference>
<dbReference type="Pfam" id="PF13855">
    <property type="entry name" value="LRR_8"/>
    <property type="match status" value="1"/>
</dbReference>
<proteinExistence type="predicted"/>
<comment type="caution">
    <text evidence="11">The sequence shown here is derived from an EMBL/GenBank/DDBJ whole genome shotgun (WGS) entry which is preliminary data.</text>
</comment>
<keyword evidence="6 8" id="KW-1133">Transmembrane helix</keyword>
<dbReference type="PRINTS" id="PR00019">
    <property type="entry name" value="LEURICHRPT"/>
</dbReference>
<feature type="chain" id="PRO_5039060421" description="Protein kinase domain-containing protein" evidence="9">
    <location>
        <begin position="24"/>
        <end position="589"/>
    </location>
</feature>
<evidence type="ECO:0000256" key="7">
    <source>
        <dbReference type="ARBA" id="ARBA00023136"/>
    </source>
</evidence>
<dbReference type="InterPro" id="IPR011009">
    <property type="entry name" value="Kinase-like_dom_sf"/>
</dbReference>
<feature type="domain" description="Protein kinase" evidence="10">
    <location>
        <begin position="298"/>
        <end position="567"/>
    </location>
</feature>
<accession>A0A9D5CGY4</accession>
<feature type="transmembrane region" description="Helical" evidence="8">
    <location>
        <begin position="219"/>
        <end position="241"/>
    </location>
</feature>
<dbReference type="InterPro" id="IPR001245">
    <property type="entry name" value="Ser-Thr/Tyr_kinase_cat_dom"/>
</dbReference>
<dbReference type="Pfam" id="PF00560">
    <property type="entry name" value="LRR_1"/>
    <property type="match status" value="1"/>
</dbReference>
<dbReference type="InterPro" id="IPR000719">
    <property type="entry name" value="Prot_kinase_dom"/>
</dbReference>
<gene>
    <name evidence="11" type="ORF">J5N97_021050</name>
</gene>
<dbReference type="InterPro" id="IPR032675">
    <property type="entry name" value="LRR_dom_sf"/>
</dbReference>
<organism evidence="11 12">
    <name type="scientific">Dioscorea zingiberensis</name>
    <dbReference type="NCBI Taxonomy" id="325984"/>
    <lineage>
        <taxon>Eukaryota</taxon>
        <taxon>Viridiplantae</taxon>
        <taxon>Streptophyta</taxon>
        <taxon>Embryophyta</taxon>
        <taxon>Tracheophyta</taxon>
        <taxon>Spermatophyta</taxon>
        <taxon>Magnoliopsida</taxon>
        <taxon>Liliopsida</taxon>
        <taxon>Dioscoreales</taxon>
        <taxon>Dioscoreaceae</taxon>
        <taxon>Dioscorea</taxon>
    </lineage>
</organism>
<evidence type="ECO:0000313" key="11">
    <source>
        <dbReference type="EMBL" id="KAJ0973091.1"/>
    </source>
</evidence>
<evidence type="ECO:0000259" key="10">
    <source>
        <dbReference type="PROSITE" id="PS50011"/>
    </source>
</evidence>
<dbReference type="Proteomes" id="UP001085076">
    <property type="component" value="Miscellaneous, Linkage group lg05"/>
</dbReference>
<keyword evidence="5" id="KW-0677">Repeat</keyword>
<dbReference type="AlphaFoldDB" id="A0A9D5CGY4"/>
<evidence type="ECO:0000256" key="1">
    <source>
        <dbReference type="ARBA" id="ARBA00004370"/>
    </source>
</evidence>
<dbReference type="OrthoDB" id="598358at2759"/>
<dbReference type="FunFam" id="3.80.10.10:FF:000400">
    <property type="entry name" value="Nuclear pore complex protein NUP107"/>
    <property type="match status" value="1"/>
</dbReference>
<dbReference type="Gene3D" id="1.10.510.10">
    <property type="entry name" value="Transferase(Phosphotransferase) domain 1"/>
    <property type="match status" value="1"/>
</dbReference>
<keyword evidence="3 8" id="KW-0812">Transmembrane</keyword>
<dbReference type="SUPFAM" id="SSF56112">
    <property type="entry name" value="Protein kinase-like (PK-like)"/>
    <property type="match status" value="1"/>
</dbReference>
<evidence type="ECO:0000256" key="3">
    <source>
        <dbReference type="ARBA" id="ARBA00022692"/>
    </source>
</evidence>
<dbReference type="PROSITE" id="PS51450">
    <property type="entry name" value="LRR"/>
    <property type="match status" value="1"/>
</dbReference>
<evidence type="ECO:0000256" key="9">
    <source>
        <dbReference type="SAM" id="SignalP"/>
    </source>
</evidence>
<dbReference type="PANTHER" id="PTHR48007:SF86">
    <property type="entry name" value="(WILD MALAYSIAN BANANA) HYPOTHETICAL PROTEIN"/>
    <property type="match status" value="1"/>
</dbReference>
<dbReference type="EMBL" id="JAGGNH010000005">
    <property type="protein sequence ID" value="KAJ0973091.1"/>
    <property type="molecule type" value="Genomic_DNA"/>
</dbReference>
<dbReference type="GO" id="GO:0005524">
    <property type="term" value="F:ATP binding"/>
    <property type="evidence" value="ECO:0007669"/>
    <property type="project" value="InterPro"/>
</dbReference>
<dbReference type="GO" id="GO:0004672">
    <property type="term" value="F:protein kinase activity"/>
    <property type="evidence" value="ECO:0007669"/>
    <property type="project" value="InterPro"/>
</dbReference>
<keyword evidence="4 9" id="KW-0732">Signal</keyword>
<keyword evidence="7 8" id="KW-0472">Membrane</keyword>
<dbReference type="GO" id="GO:0016020">
    <property type="term" value="C:membrane"/>
    <property type="evidence" value="ECO:0007669"/>
    <property type="project" value="UniProtKB-SubCell"/>
</dbReference>
<name>A0A9D5CGY4_9LILI</name>
<dbReference type="Gene3D" id="3.30.200.20">
    <property type="entry name" value="Phosphorylase Kinase, domain 1"/>
    <property type="match status" value="1"/>
</dbReference>
<comment type="subcellular location">
    <subcellularLocation>
        <location evidence="1">Membrane</location>
    </subcellularLocation>
</comment>
<feature type="signal peptide" evidence="9">
    <location>
        <begin position="1"/>
        <end position="23"/>
    </location>
</feature>
<evidence type="ECO:0000313" key="12">
    <source>
        <dbReference type="Proteomes" id="UP001085076"/>
    </source>
</evidence>
<dbReference type="PROSITE" id="PS50011">
    <property type="entry name" value="PROTEIN_KINASE_DOM"/>
    <property type="match status" value="1"/>
</dbReference>
<dbReference type="PANTHER" id="PTHR48007">
    <property type="entry name" value="LEUCINE-RICH REPEAT RECEPTOR-LIKE PROTEIN KINASE PXC1"/>
    <property type="match status" value="1"/>
</dbReference>
<evidence type="ECO:0000256" key="8">
    <source>
        <dbReference type="SAM" id="Phobius"/>
    </source>
</evidence>
<protein>
    <recommendedName>
        <fullName evidence="10">Protein kinase domain-containing protein</fullName>
    </recommendedName>
</protein>
<dbReference type="Gene3D" id="3.80.10.10">
    <property type="entry name" value="Ribonuclease Inhibitor"/>
    <property type="match status" value="1"/>
</dbReference>
<sequence>MPAPLSRAAAALLLACAALSALAEDSNVRCLRGVHDSLSSSSSPLPWNFANSSAGFICFFTGVSCWNDQENRVFSLSLSSMSLTGQIPSDLRLCSDLQTLDLSSNSISGVLPPAFCDWLPYLVTLDLSSNQLSGPIPAELSNCRFLNTLVLDHNRFTGPIPASLSRLDRLKRLSLSDNQLSGAIPPSLPGSDPSSFANNPSLCGHPLSSCGSSLSRTSLIIIIASGVLGAAVSLLIAFAVWRYYSKQRPSAASPEDGLLWANRLRASQHRLTPVSLFHKPIVKVKFSDLMAASNGFHPNHIVIAGSSRTGTSYKAVLPDGSALSVKRLHGCDLPEKQFRSEMSRLGQLRHPNLVPLLGFCIVEDERLLVYKHMPNGPLSTLLTAGEEHLDWPTRLKLGVGAARGLAWLHHGLQMPYIHQNISSTAILLDEDYEPRLTDIGILRLAKPTEPGDSAYLAPEQATAPMATMKSDVYAFGVVLLELVTGQKPSEITTSFETGDVFKGKNLVDWVTHLSNSGRISDAVDVYIKDKGHEKEIKEFMAIACQCVVARPPERPSMYKVYNSLKAIGDDNEEEDDFDEFPLTFGKDSV</sequence>
<evidence type="ECO:0000256" key="4">
    <source>
        <dbReference type="ARBA" id="ARBA00022729"/>
    </source>
</evidence>